<evidence type="ECO:0000256" key="1">
    <source>
        <dbReference type="SAM" id="MobiDB-lite"/>
    </source>
</evidence>
<feature type="compositionally biased region" description="Basic and acidic residues" evidence="1">
    <location>
        <begin position="315"/>
        <end position="325"/>
    </location>
</feature>
<protein>
    <submittedName>
        <fullName evidence="2">Uncharacterized protein</fullName>
    </submittedName>
</protein>
<feature type="region of interest" description="Disordered" evidence="1">
    <location>
        <begin position="571"/>
        <end position="618"/>
    </location>
</feature>
<feature type="region of interest" description="Disordered" evidence="1">
    <location>
        <begin position="654"/>
        <end position="705"/>
    </location>
</feature>
<feature type="region of interest" description="Disordered" evidence="1">
    <location>
        <begin position="315"/>
        <end position="387"/>
    </location>
</feature>
<feature type="compositionally biased region" description="Basic and acidic residues" evidence="1">
    <location>
        <begin position="340"/>
        <end position="352"/>
    </location>
</feature>
<feature type="region of interest" description="Disordered" evidence="1">
    <location>
        <begin position="1"/>
        <end position="21"/>
    </location>
</feature>
<reference evidence="2 3" key="1">
    <citation type="submission" date="2024-09" db="EMBL/GenBank/DDBJ databases">
        <title>Itraconazole resistance in Madurella fahalii resulting from another homologue of gene encoding cytochrome P450 14-alpha sterol demethylase (CYP51).</title>
        <authorList>
            <person name="Yoshioka I."/>
            <person name="Fahal A.H."/>
            <person name="Kaneko S."/>
            <person name="Yaguchi T."/>
        </authorList>
    </citation>
    <scope>NUCLEOTIDE SEQUENCE [LARGE SCALE GENOMIC DNA]</scope>
    <source>
        <strain evidence="2 3">IFM 68171</strain>
    </source>
</reference>
<sequence length="705" mass="76006">MVGYANHASAVKGSTRTRPSGLRVKTNVLGIATPDGKARAIASTGWRETASGTPSSDTTVKRNTVTTAKHSSVESGGLCPSLAVEMEKLPSDRIQYRRPREKQAAWETVLSAPAGQLPSSPPSTPGLDPNEVTMIRLKQVNPLVMNVNGEDIPLPNRFYFEVMPVDPGTSRVCEPPGASLGELKKLKVSTSFQHMPSECSYNLLDRLQEALVFGQDSSSTVTSAFANDQRLSGRTTLFDSKDSSSSASSAVPLVEGNADHARTKPSMEEEARFQGMLSRLQKKVPPPPVIKQANGMQISSSRINDPAIVAIKVKEKADTPGRKNDSGMPEGPANHVSEQYPRDVRRATEELFSRPGISVANDDPKTAPFSQRSNERSTGCSQTKGLNPTAAEFRSTIRDGIPCFLPKKISRAPLSNIFPGAMPNHIPPHPGIPLEILHPELPQQTVGVAVEGKPTPCSLVSLEAQLAASQAMLPPLGFGTSVNGTFPGTLSPIDALIRPTTSMPFSATLSGTTTPANHLLPTNFGTYPSATISNASINVPHLSVPTAASLMNTFPPVSGTAPVPTLLAAIPCGPEPQQQQQGQQPQQQPPLLPQPLVGPPGQTNNARPFFPVMQKPRDHDPVKQQLYEAYLEWRKANEPGYHMKCKMRQAHRVVRQFQKKQQHHQQQHHQHQHHQQRGDESNNNSGGSNNDNRSGESSGDSETAA</sequence>
<evidence type="ECO:0000313" key="3">
    <source>
        <dbReference type="Proteomes" id="UP001628179"/>
    </source>
</evidence>
<feature type="compositionally biased region" description="Pro residues" evidence="1">
    <location>
        <begin position="587"/>
        <end position="598"/>
    </location>
</feature>
<feature type="compositionally biased region" description="Low complexity" evidence="1">
    <location>
        <begin position="681"/>
        <end position="705"/>
    </location>
</feature>
<organism evidence="2 3">
    <name type="scientific">Madurella fahalii</name>
    <dbReference type="NCBI Taxonomy" id="1157608"/>
    <lineage>
        <taxon>Eukaryota</taxon>
        <taxon>Fungi</taxon>
        <taxon>Dikarya</taxon>
        <taxon>Ascomycota</taxon>
        <taxon>Pezizomycotina</taxon>
        <taxon>Sordariomycetes</taxon>
        <taxon>Sordariomycetidae</taxon>
        <taxon>Sordariales</taxon>
        <taxon>Sordariales incertae sedis</taxon>
        <taxon>Madurella</taxon>
    </lineage>
</organism>
<keyword evidence="3" id="KW-1185">Reference proteome</keyword>
<feature type="compositionally biased region" description="Low complexity" evidence="1">
    <location>
        <begin position="576"/>
        <end position="586"/>
    </location>
</feature>
<proteinExistence type="predicted"/>
<comment type="caution">
    <text evidence="2">The sequence shown here is derived from an EMBL/GenBank/DDBJ whole genome shotgun (WGS) entry which is preliminary data.</text>
</comment>
<dbReference type="EMBL" id="BAAFSV010000002">
    <property type="protein sequence ID" value="GAB1313876.1"/>
    <property type="molecule type" value="Genomic_DNA"/>
</dbReference>
<evidence type="ECO:0000313" key="2">
    <source>
        <dbReference type="EMBL" id="GAB1313876.1"/>
    </source>
</evidence>
<dbReference type="GeneID" id="98174829"/>
<dbReference type="Proteomes" id="UP001628179">
    <property type="component" value="Unassembled WGS sequence"/>
</dbReference>
<name>A0ABQ0G801_9PEZI</name>
<feature type="region of interest" description="Disordered" evidence="1">
    <location>
        <begin position="237"/>
        <end position="265"/>
    </location>
</feature>
<feature type="compositionally biased region" description="Polar residues" evidence="1">
    <location>
        <begin position="368"/>
        <end position="386"/>
    </location>
</feature>
<accession>A0ABQ0G801</accession>
<dbReference type="RefSeq" id="XP_070915607.1">
    <property type="nucleotide sequence ID" value="XM_071059506.1"/>
</dbReference>
<gene>
    <name evidence="2" type="ORF">MFIFM68171_04086</name>
</gene>
<feature type="compositionally biased region" description="Basic residues" evidence="1">
    <location>
        <begin position="654"/>
        <end position="675"/>
    </location>
</feature>